<gene>
    <name evidence="1" type="ORF">PLAN_40094</name>
</gene>
<organism evidence="1 2">
    <name type="scientific">Planktothrix rubescens CCAP 1459/22</name>
    <dbReference type="NCBI Taxonomy" id="329571"/>
    <lineage>
        <taxon>Bacteria</taxon>
        <taxon>Bacillati</taxon>
        <taxon>Cyanobacteriota</taxon>
        <taxon>Cyanophyceae</taxon>
        <taxon>Oscillatoriophycideae</taxon>
        <taxon>Oscillatoriales</taxon>
        <taxon>Microcoleaceae</taxon>
        <taxon>Planktothrix</taxon>
    </lineage>
</organism>
<sequence>MIFNDQNLIPSCGLPVGSVCPWCLPNGDKIRINEFIEKMGLKPLSST</sequence>
<dbReference type="Proteomes" id="UP000196521">
    <property type="component" value="Chromosome"/>
</dbReference>
<protein>
    <submittedName>
        <fullName evidence="1">Uncharacterized protein</fullName>
    </submittedName>
</protein>
<keyword evidence="2" id="KW-1185">Reference proteome</keyword>
<dbReference type="AlphaFoldDB" id="A0A6J7ZMZ6"/>
<evidence type="ECO:0000313" key="1">
    <source>
        <dbReference type="EMBL" id="CAC5343679.1"/>
    </source>
</evidence>
<dbReference type="EMBL" id="LR812490">
    <property type="protein sequence ID" value="CAC5343679.1"/>
    <property type="molecule type" value="Genomic_DNA"/>
</dbReference>
<dbReference type="EMBL" id="CZCZ02000014">
    <property type="protein sequence ID" value="CAC5343679.1"/>
    <property type="molecule type" value="Genomic_DNA"/>
</dbReference>
<name>A0A6J7ZMZ6_PLARU</name>
<accession>A0A6J7ZMZ6</accession>
<evidence type="ECO:0000313" key="2">
    <source>
        <dbReference type="Proteomes" id="UP000196521"/>
    </source>
</evidence>
<comment type="caution">
    <text evidence="1">The sequence shown here is derived from an EMBL/GenBank/DDBJ whole genome shotgun (WGS) entry which is preliminary data.</text>
</comment>
<reference evidence="1" key="1">
    <citation type="submission" date="2020-05" db="EMBL/GenBank/DDBJ databases">
        <authorList>
            <consortium name="Genoscope - CEA"/>
            <person name="William W."/>
        </authorList>
    </citation>
    <scope>NUCLEOTIDE SEQUENCE [LARGE SCALE GENOMIC DNA]</scope>
    <source>
        <strain evidence="1">PCC 7821</strain>
    </source>
</reference>
<proteinExistence type="predicted"/>